<dbReference type="SUPFAM" id="SSF48452">
    <property type="entry name" value="TPR-like"/>
    <property type="match status" value="2"/>
</dbReference>
<keyword evidence="2 3" id="KW-0802">TPR repeat</keyword>
<reference evidence="4" key="1">
    <citation type="submission" date="2024-02" db="EMBL/GenBank/DDBJ databases">
        <title>Sediminibacterium planktonica sp. nov. and Sediminibacterium longus sp. nov., isolated from surface lake and river water.</title>
        <authorList>
            <person name="Watanabe K."/>
            <person name="Takemine S."/>
            <person name="Ishii Y."/>
            <person name="Ogata Y."/>
            <person name="Shindo C."/>
            <person name="Suda W."/>
        </authorList>
    </citation>
    <scope>NUCLEOTIDE SEQUENCE</scope>
    <source>
        <strain evidence="4">KACHI17</strain>
    </source>
</reference>
<sequence>MLSVYEISAQTTAEYNKQAKTAYDKSDYDGVINAATLSLNVSLNGEAYWWRALGYKYKKNYILAISDITKAISYYSGTKSSLANLYSLRADMRFEMKNHDEAIDDYEMALSYDVSDKKKVYKNLIKSYEAVSDHGAAIPYYDELLKVETNTTIQSELFYGRAIAKSQYTDYTLKDIISDINKAIEKNRQNSDALFIRGSWYVDEKKYELAKADFSEVIRILEGKSKTKEDTIRLGTCYLVQGSIFHDAKDYEQAKQYYQKVLRYDPNNGTVYWNMGRLKSVIDKNYEGASTDYRTAIKFLHEKSDRAKCYIDLYLHERAFLRFNKAMEAIDGAIAIYPNNGSYYWDKGYLYKIKKENSEALKSYNKALSLGIGDSSRRAALYLERGQLKLSINDAQGALSDIQNSIALWPSYENYKTLGDVFKTGMKQMDLAEGNYQKAMRYTISGVQNQDTSSNYAYAAAAMGDKRTAERFIKKMIIDASSKVGALANEYHNAACIYATLGNTVKALEYLELSLQVGYSDFEHMLHDADLESLYKLPEYKNLLVKYRVPTPIY</sequence>
<feature type="repeat" description="TPR" evidence="3">
    <location>
        <begin position="235"/>
        <end position="268"/>
    </location>
</feature>
<feature type="repeat" description="TPR" evidence="3">
    <location>
        <begin position="83"/>
        <end position="116"/>
    </location>
</feature>
<accession>A0AAT9GMX9</accession>
<evidence type="ECO:0000256" key="3">
    <source>
        <dbReference type="PROSITE-ProRule" id="PRU00339"/>
    </source>
</evidence>
<name>A0AAT9GMX9_9BACT</name>
<protein>
    <recommendedName>
        <fullName evidence="5">Tetratricopeptide repeat protein</fullName>
    </recommendedName>
</protein>
<dbReference type="AlphaFoldDB" id="A0AAT9GMX9"/>
<dbReference type="Gene3D" id="1.25.40.10">
    <property type="entry name" value="Tetratricopeptide repeat domain"/>
    <property type="match status" value="4"/>
</dbReference>
<evidence type="ECO:0008006" key="5">
    <source>
        <dbReference type="Google" id="ProtNLM"/>
    </source>
</evidence>
<dbReference type="PROSITE" id="PS50005">
    <property type="entry name" value="TPR"/>
    <property type="match status" value="2"/>
</dbReference>
<dbReference type="SMART" id="SM00028">
    <property type="entry name" value="TPR"/>
    <property type="match status" value="8"/>
</dbReference>
<organism evidence="4">
    <name type="scientific">Sediminibacterium sp. KACHI17</name>
    <dbReference type="NCBI Taxonomy" id="1751071"/>
    <lineage>
        <taxon>Bacteria</taxon>
        <taxon>Pseudomonadati</taxon>
        <taxon>Bacteroidota</taxon>
        <taxon>Chitinophagia</taxon>
        <taxon>Chitinophagales</taxon>
        <taxon>Chitinophagaceae</taxon>
        <taxon>Sediminibacterium</taxon>
    </lineage>
</organism>
<evidence type="ECO:0000256" key="2">
    <source>
        <dbReference type="ARBA" id="ARBA00022803"/>
    </source>
</evidence>
<proteinExistence type="predicted"/>
<dbReference type="PANTHER" id="PTHR44858:SF18">
    <property type="entry name" value="TETRATRICOPEPTIDE REPEAT (TPR) PROTEIN"/>
    <property type="match status" value="1"/>
</dbReference>
<dbReference type="PANTHER" id="PTHR44858">
    <property type="entry name" value="TETRATRICOPEPTIDE REPEAT PROTEIN 6"/>
    <property type="match status" value="1"/>
</dbReference>
<dbReference type="InterPro" id="IPR011990">
    <property type="entry name" value="TPR-like_helical_dom_sf"/>
</dbReference>
<gene>
    <name evidence="4" type="ORF">KACHI17_27120</name>
</gene>
<evidence type="ECO:0000313" key="4">
    <source>
        <dbReference type="EMBL" id="BFG71831.1"/>
    </source>
</evidence>
<dbReference type="NCBIfam" id="NF047558">
    <property type="entry name" value="TPR_END_plus"/>
    <property type="match status" value="1"/>
</dbReference>
<evidence type="ECO:0000256" key="1">
    <source>
        <dbReference type="ARBA" id="ARBA00022737"/>
    </source>
</evidence>
<dbReference type="Pfam" id="PF13181">
    <property type="entry name" value="TPR_8"/>
    <property type="match status" value="3"/>
</dbReference>
<keyword evidence="1" id="KW-0677">Repeat</keyword>
<dbReference type="EMBL" id="AP029612">
    <property type="protein sequence ID" value="BFG71831.1"/>
    <property type="molecule type" value="Genomic_DNA"/>
</dbReference>
<dbReference type="InterPro" id="IPR050498">
    <property type="entry name" value="Ycf3"/>
</dbReference>
<dbReference type="InterPro" id="IPR019734">
    <property type="entry name" value="TPR_rpt"/>
</dbReference>